<feature type="domain" description="DUF6035" evidence="1">
    <location>
        <begin position="105"/>
        <end position="276"/>
    </location>
</feature>
<dbReference type="Proteomes" id="UP000292087">
    <property type="component" value="Unassembled WGS sequence"/>
</dbReference>
<accession>A0A4V2HFI8</accession>
<dbReference type="Pfam" id="PF19500">
    <property type="entry name" value="DUF6035"/>
    <property type="match status" value="1"/>
</dbReference>
<name>A0A4V2HFI8_9GAMM</name>
<evidence type="ECO:0008006" key="5">
    <source>
        <dbReference type="Google" id="ProtNLM"/>
    </source>
</evidence>
<dbReference type="Pfam" id="PF25169">
    <property type="entry name" value="DUF7830"/>
    <property type="match status" value="1"/>
</dbReference>
<dbReference type="AlphaFoldDB" id="A0A4V2HFI8"/>
<evidence type="ECO:0000259" key="1">
    <source>
        <dbReference type="Pfam" id="PF19500"/>
    </source>
</evidence>
<feature type="domain" description="DUF7830" evidence="2">
    <location>
        <begin position="20"/>
        <end position="90"/>
    </location>
</feature>
<protein>
    <recommendedName>
        <fullName evidence="5">Competence protein CoiA-like family protein</fullName>
    </recommendedName>
</protein>
<evidence type="ECO:0000259" key="2">
    <source>
        <dbReference type="Pfam" id="PF25169"/>
    </source>
</evidence>
<evidence type="ECO:0000313" key="4">
    <source>
        <dbReference type="Proteomes" id="UP000292087"/>
    </source>
</evidence>
<proteinExistence type="predicted"/>
<sequence>MATLLVQSPQITRLIDDETGKPLDAVDVVGDDRHLVMVLYKALHISRKTGQGRLLCALCGVPVYLCSAPDRQHFYFKHFQEDGSCPAVTRARLTEDQINALRYHGQRESKRHIRIKNLVADSLRNDPQFSEPVIEGTWKGREGKEYRRPDVRSTFKRELKVAFEVQLSTTFGRVMAEREVFYKSEGGLLVWVFGQFDLDHARLMMEVIFDNNNRNAFVINEVTEEASKKAGALVMECHWAQPSRHEDKIIWTRQRKLVRFNELTIDQERQRAFYVDTEALEAQLQEELDGPPLWKQFEHFWLTYEAFEGQVRPDVDTIDRQWEDLRQRFNRKGVQLPSRHDFKFVGMVRSIFLAKLGRAVGWKYQQFWPAAHHIPDAEKANLWLFVEALRHYGRLAGIEQQDTKGRWAEKMAKWGEGVASGSSDYQEEHCFDSALRLAFPELTGLIPEFEQFTEADPPPF</sequence>
<dbReference type="RefSeq" id="WP_130522744.1">
    <property type="nucleotide sequence ID" value="NZ_SHMF01000001.1"/>
</dbReference>
<evidence type="ECO:0000313" key="3">
    <source>
        <dbReference type="EMBL" id="TAA37811.1"/>
    </source>
</evidence>
<dbReference type="InterPro" id="IPR057152">
    <property type="entry name" value="DUF7830"/>
</dbReference>
<gene>
    <name evidence="3" type="ORF">EA656_03900</name>
</gene>
<organism evidence="3 4">
    <name type="scientific">Pseudoxanthomonas winnipegensis</name>
    <dbReference type="NCBI Taxonomy" id="2480810"/>
    <lineage>
        <taxon>Bacteria</taxon>
        <taxon>Pseudomonadati</taxon>
        <taxon>Pseudomonadota</taxon>
        <taxon>Gammaproteobacteria</taxon>
        <taxon>Lysobacterales</taxon>
        <taxon>Lysobacteraceae</taxon>
        <taxon>Pseudoxanthomonas</taxon>
    </lineage>
</organism>
<dbReference type="InterPro" id="IPR046099">
    <property type="entry name" value="DUF6035"/>
</dbReference>
<comment type="caution">
    <text evidence="3">The sequence shown here is derived from an EMBL/GenBank/DDBJ whole genome shotgun (WGS) entry which is preliminary data.</text>
</comment>
<reference evidence="3 4" key="1">
    <citation type="submission" date="2019-02" db="EMBL/GenBank/DDBJ databases">
        <title>WGS of Pseudoxanthomonas species novum from clinical isolates.</title>
        <authorList>
            <person name="Bernier A.-M."/>
            <person name="Bernard K."/>
            <person name="Vachon A."/>
        </authorList>
    </citation>
    <scope>NUCLEOTIDE SEQUENCE [LARGE SCALE GENOMIC DNA]</scope>
    <source>
        <strain evidence="3 4">NML140781</strain>
    </source>
</reference>
<dbReference type="EMBL" id="SHMF01000001">
    <property type="protein sequence ID" value="TAA37811.1"/>
    <property type="molecule type" value="Genomic_DNA"/>
</dbReference>